<dbReference type="EMBL" id="MU803461">
    <property type="protein sequence ID" value="KAJ3978304.1"/>
    <property type="molecule type" value="Genomic_DNA"/>
</dbReference>
<name>A0AA38PMH4_9AGAR</name>
<reference evidence="2" key="1">
    <citation type="submission" date="2022-08" db="EMBL/GenBank/DDBJ databases">
        <authorList>
            <consortium name="DOE Joint Genome Institute"/>
            <person name="Min B."/>
            <person name="Riley R."/>
            <person name="Sierra-Patev S."/>
            <person name="Naranjo-Ortiz M."/>
            <person name="Looney B."/>
            <person name="Konkel Z."/>
            <person name="Slot J.C."/>
            <person name="Sakamoto Y."/>
            <person name="Steenwyk J.L."/>
            <person name="Rokas A."/>
            <person name="Carro J."/>
            <person name="Camarero S."/>
            <person name="Ferreira P."/>
            <person name="Molpeceres G."/>
            <person name="Ruiz-Duenas F.J."/>
            <person name="Serrano A."/>
            <person name="Henrissat B."/>
            <person name="Drula E."/>
            <person name="Hughes K.W."/>
            <person name="Mata J.L."/>
            <person name="Ishikawa N.K."/>
            <person name="Vargas-Isla R."/>
            <person name="Ushijima S."/>
            <person name="Smith C.A."/>
            <person name="Ahrendt S."/>
            <person name="Andreopoulos W."/>
            <person name="He G."/>
            <person name="Labutti K."/>
            <person name="Lipzen A."/>
            <person name="Ng V."/>
            <person name="Sandor L."/>
            <person name="Barry K."/>
            <person name="Martinez A.T."/>
            <person name="Xiao Y."/>
            <person name="Gibbons J.G."/>
            <person name="Terashima K."/>
            <person name="Hibbett D.S."/>
            <person name="Grigoriev I.V."/>
        </authorList>
    </citation>
    <scope>NUCLEOTIDE SEQUENCE</scope>
    <source>
        <strain evidence="2">TFB7829</strain>
    </source>
</reference>
<evidence type="ECO:0000256" key="1">
    <source>
        <dbReference type="SAM" id="MobiDB-lite"/>
    </source>
</evidence>
<evidence type="ECO:0000313" key="3">
    <source>
        <dbReference type="Proteomes" id="UP001163850"/>
    </source>
</evidence>
<dbReference type="AlphaFoldDB" id="A0AA38PMH4"/>
<protein>
    <submittedName>
        <fullName evidence="2">Uncharacterized protein</fullName>
    </submittedName>
</protein>
<organism evidence="2 3">
    <name type="scientific">Lentinula detonsa</name>
    <dbReference type="NCBI Taxonomy" id="2804962"/>
    <lineage>
        <taxon>Eukaryota</taxon>
        <taxon>Fungi</taxon>
        <taxon>Dikarya</taxon>
        <taxon>Basidiomycota</taxon>
        <taxon>Agaricomycotina</taxon>
        <taxon>Agaricomycetes</taxon>
        <taxon>Agaricomycetidae</taxon>
        <taxon>Agaricales</taxon>
        <taxon>Marasmiineae</taxon>
        <taxon>Omphalotaceae</taxon>
        <taxon>Lentinula</taxon>
    </lineage>
</organism>
<proteinExistence type="predicted"/>
<feature type="region of interest" description="Disordered" evidence="1">
    <location>
        <begin position="1"/>
        <end position="38"/>
    </location>
</feature>
<evidence type="ECO:0000313" key="2">
    <source>
        <dbReference type="EMBL" id="KAJ3978304.1"/>
    </source>
</evidence>
<comment type="caution">
    <text evidence="2">The sequence shown here is derived from an EMBL/GenBank/DDBJ whole genome shotgun (WGS) entry which is preliminary data.</text>
</comment>
<accession>A0AA38PMH4</accession>
<dbReference type="Proteomes" id="UP001163850">
    <property type="component" value="Unassembled WGS sequence"/>
</dbReference>
<gene>
    <name evidence="2" type="ORF">F5890DRAFT_1560613</name>
</gene>
<feature type="compositionally biased region" description="Polar residues" evidence="1">
    <location>
        <begin position="1"/>
        <end position="10"/>
    </location>
</feature>
<sequence length="348" mass="39702">MPHTSSSISTPLPEPSEVDNFQSAPEPKKRRGAKSSLSDAQVETIQSFFPEMERLLVKLKLHAGKEQEKATDPSELTAWFDQTITKILKMEEFESLDKTKKTTAQWRIVVRDVFKNYRNNTFIPKNQKTFALRYLRLENNDQRSSDEFVRAADALVSFKTPATAKKLFEQENKDTILELMRQKIAKCKEDAPLGDTGGSSRPTNTAALYQIALSELWEEADQDHYTNEAKSDDVFKNQATFSHAMYTSLCAFAEGGTIGPAEMQLFVGYRDKNEVVQCLRLHAHHRYDPDNTIKAFPEGEDAVKLEIGWEKFCEETLPRKSPHHFVTQKPTLFYPRPSETVSRITSTP</sequence>